<dbReference type="EMBL" id="CM010723">
    <property type="protein sequence ID" value="RZC77641.1"/>
    <property type="molecule type" value="Genomic_DNA"/>
</dbReference>
<dbReference type="GO" id="GO:0005794">
    <property type="term" value="C:Golgi apparatus"/>
    <property type="evidence" value="ECO:0007669"/>
    <property type="project" value="TreeGrafter"/>
</dbReference>
<evidence type="ECO:0000256" key="6">
    <source>
        <dbReference type="ARBA" id="ARBA00023136"/>
    </source>
</evidence>
<dbReference type="InterPro" id="IPR026057">
    <property type="entry name" value="TBL_C"/>
</dbReference>
<evidence type="ECO:0000256" key="1">
    <source>
        <dbReference type="ARBA" id="ARBA00004167"/>
    </source>
</evidence>
<protein>
    <submittedName>
        <fullName evidence="10">Uncharacterized protein</fullName>
    </submittedName>
</protein>
<reference evidence="10 11" key="1">
    <citation type="journal article" date="2018" name="Science">
        <title>The opium poppy genome and morphinan production.</title>
        <authorList>
            <person name="Guo L."/>
            <person name="Winzer T."/>
            <person name="Yang X."/>
            <person name="Li Y."/>
            <person name="Ning Z."/>
            <person name="He Z."/>
            <person name="Teodor R."/>
            <person name="Lu Y."/>
            <person name="Bowser T.A."/>
            <person name="Graham I.A."/>
            <person name="Ye K."/>
        </authorList>
    </citation>
    <scope>NUCLEOTIDE SEQUENCE [LARGE SCALE GENOMIC DNA]</scope>
    <source>
        <strain evidence="11">cv. HN1</strain>
        <tissue evidence="10">Leaves</tissue>
    </source>
</reference>
<gene>
    <name evidence="10" type="ORF">C5167_001818</name>
</gene>
<dbReference type="GO" id="GO:0016020">
    <property type="term" value="C:membrane"/>
    <property type="evidence" value="ECO:0007669"/>
    <property type="project" value="UniProtKB-SubCell"/>
</dbReference>
<keyword evidence="5" id="KW-1133">Transmembrane helix</keyword>
<proteinExistence type="inferred from homology"/>
<evidence type="ECO:0000256" key="2">
    <source>
        <dbReference type="ARBA" id="ARBA00007727"/>
    </source>
</evidence>
<dbReference type="InterPro" id="IPR025846">
    <property type="entry name" value="TBL_N"/>
</dbReference>
<feature type="domain" description="Trichome birefringence-like C-terminal" evidence="8">
    <location>
        <begin position="122"/>
        <end position="388"/>
    </location>
</feature>
<keyword evidence="6" id="KW-0472">Membrane</keyword>
<accession>A0A4Y7KZX1</accession>
<feature type="chain" id="PRO_5021185722" evidence="7">
    <location>
        <begin position="32"/>
        <end position="395"/>
    </location>
</feature>
<dbReference type="PANTHER" id="PTHR32285">
    <property type="entry name" value="PROTEIN TRICHOME BIREFRINGENCE-LIKE 9-RELATED"/>
    <property type="match status" value="1"/>
</dbReference>
<evidence type="ECO:0000259" key="9">
    <source>
        <dbReference type="Pfam" id="PF14416"/>
    </source>
</evidence>
<feature type="domain" description="Trichome birefringence-like N-terminal" evidence="9">
    <location>
        <begin position="69"/>
        <end position="120"/>
    </location>
</feature>
<evidence type="ECO:0000256" key="7">
    <source>
        <dbReference type="SAM" id="SignalP"/>
    </source>
</evidence>
<evidence type="ECO:0000256" key="4">
    <source>
        <dbReference type="ARBA" id="ARBA00022968"/>
    </source>
</evidence>
<evidence type="ECO:0000256" key="3">
    <source>
        <dbReference type="ARBA" id="ARBA00022692"/>
    </source>
</evidence>
<name>A0A4Y7KZX1_PAPSO</name>
<evidence type="ECO:0000259" key="8">
    <source>
        <dbReference type="Pfam" id="PF13839"/>
    </source>
</evidence>
<dbReference type="Proteomes" id="UP000316621">
    <property type="component" value="Chromosome 9"/>
</dbReference>
<feature type="signal peptide" evidence="7">
    <location>
        <begin position="1"/>
        <end position="31"/>
    </location>
</feature>
<dbReference type="InterPro" id="IPR029962">
    <property type="entry name" value="TBL"/>
</dbReference>
<dbReference type="OMA" id="WCVAGLT"/>
<evidence type="ECO:0000256" key="5">
    <source>
        <dbReference type="ARBA" id="ARBA00022989"/>
    </source>
</evidence>
<evidence type="ECO:0000313" key="10">
    <source>
        <dbReference type="EMBL" id="RZC77641.1"/>
    </source>
</evidence>
<dbReference type="STRING" id="3469.A0A4Y7KZX1"/>
<dbReference type="OrthoDB" id="630188at2759"/>
<dbReference type="GO" id="GO:0016413">
    <property type="term" value="F:O-acetyltransferase activity"/>
    <property type="evidence" value="ECO:0007669"/>
    <property type="project" value="InterPro"/>
</dbReference>
<evidence type="ECO:0000313" key="11">
    <source>
        <dbReference type="Proteomes" id="UP000316621"/>
    </source>
</evidence>
<sequence>MGVRRRLHERSTWFCVFLSVLLMITSYEANGKSIKENSNTCSRRISSSFMIRESSAAGNSTSRRRSSSSCDIFQGRWVFDNSYPLYNLTTCPFIRREFNCIKYGRPDSLYLKYRWQPSYCTLPRFDGKDFLTRFKGKKIMFVGDSLSLNFWQSLVCLLHSAVPRANIVQKTTNTTNMYTFQDYGVSVILYRSLLLVDTDSEKIGRVLKLDSIKNGGDVWKNMDVLIFNTWLWWGRRGAKQPWDYVQHGNKISKDMDRMLAFRLALTTWAKWVTTDVNSTKTKVFFQGISPSHYNGHDWNQPGIKSCSNQTEPLSGCSYPAGLPSVTTIVKDVLSNVLSKNIVHLLDITTLSQLRKDAHPSAFNGFKNMDCTHWCLPGLPDTWNQLLYAQLSSLFP</sequence>
<organism evidence="10 11">
    <name type="scientific">Papaver somniferum</name>
    <name type="common">Opium poppy</name>
    <dbReference type="NCBI Taxonomy" id="3469"/>
    <lineage>
        <taxon>Eukaryota</taxon>
        <taxon>Viridiplantae</taxon>
        <taxon>Streptophyta</taxon>
        <taxon>Embryophyta</taxon>
        <taxon>Tracheophyta</taxon>
        <taxon>Spermatophyta</taxon>
        <taxon>Magnoliopsida</taxon>
        <taxon>Ranunculales</taxon>
        <taxon>Papaveraceae</taxon>
        <taxon>Papaveroideae</taxon>
        <taxon>Papaver</taxon>
    </lineage>
</organism>
<dbReference type="AlphaFoldDB" id="A0A4Y7KZX1"/>
<comment type="similarity">
    <text evidence="2">Belongs to the PC-esterase family. TBL subfamily.</text>
</comment>
<keyword evidence="7" id="KW-0732">Signal</keyword>
<dbReference type="Gramene" id="RZC77641">
    <property type="protein sequence ID" value="RZC77641"/>
    <property type="gene ID" value="C5167_001818"/>
</dbReference>
<keyword evidence="3" id="KW-0812">Transmembrane</keyword>
<keyword evidence="11" id="KW-1185">Reference proteome</keyword>
<comment type="subcellular location">
    <subcellularLocation>
        <location evidence="1">Membrane</location>
        <topology evidence="1">Single-pass membrane protein</topology>
    </subcellularLocation>
</comment>
<dbReference type="Pfam" id="PF13839">
    <property type="entry name" value="PC-Esterase"/>
    <property type="match status" value="1"/>
</dbReference>
<dbReference type="PANTHER" id="PTHR32285:SF36">
    <property type="entry name" value="PROTEIN TRICHOME BIREFRINGENCE-LIKE 38"/>
    <property type="match status" value="1"/>
</dbReference>
<keyword evidence="4" id="KW-0735">Signal-anchor</keyword>
<dbReference type="Pfam" id="PF14416">
    <property type="entry name" value="PMR5N"/>
    <property type="match status" value="1"/>
</dbReference>